<evidence type="ECO:0000256" key="2">
    <source>
        <dbReference type="ARBA" id="ARBA00023315"/>
    </source>
</evidence>
<dbReference type="Gene3D" id="3.40.47.10">
    <property type="match status" value="1"/>
</dbReference>
<dbReference type="EMBL" id="JAIBOA010000005">
    <property type="protein sequence ID" value="MBW8482559.1"/>
    <property type="molecule type" value="Genomic_DNA"/>
</dbReference>
<evidence type="ECO:0000256" key="1">
    <source>
        <dbReference type="ARBA" id="ARBA00022679"/>
    </source>
</evidence>
<dbReference type="Proteomes" id="UP000774570">
    <property type="component" value="Unassembled WGS sequence"/>
</dbReference>
<name>A0ABS7FS57_9ACTN</name>
<evidence type="ECO:0000313" key="7">
    <source>
        <dbReference type="Proteomes" id="UP000774570"/>
    </source>
</evidence>
<gene>
    <name evidence="6" type="ORF">K1Y72_09300</name>
</gene>
<proteinExistence type="predicted"/>
<evidence type="ECO:0000256" key="3">
    <source>
        <dbReference type="SAM" id="MobiDB-lite"/>
    </source>
</evidence>
<accession>A0ABS7FS57</accession>
<keyword evidence="2" id="KW-0012">Acyltransferase</keyword>
<evidence type="ECO:0000259" key="4">
    <source>
        <dbReference type="Pfam" id="PF08541"/>
    </source>
</evidence>
<organism evidence="6 7">
    <name type="scientific">Actinomadura parmotrematis</name>
    <dbReference type="NCBI Taxonomy" id="2864039"/>
    <lineage>
        <taxon>Bacteria</taxon>
        <taxon>Bacillati</taxon>
        <taxon>Actinomycetota</taxon>
        <taxon>Actinomycetes</taxon>
        <taxon>Streptosporangiales</taxon>
        <taxon>Thermomonosporaceae</taxon>
        <taxon>Actinomadura</taxon>
    </lineage>
</organism>
<feature type="region of interest" description="Disordered" evidence="3">
    <location>
        <begin position="1"/>
        <end position="68"/>
    </location>
</feature>
<feature type="domain" description="Beta-ketoacyl-[acyl-carrier-protein] synthase III N-terminal" evidence="5">
    <location>
        <begin position="219"/>
        <end position="271"/>
    </location>
</feature>
<dbReference type="Pfam" id="PF08541">
    <property type="entry name" value="ACP_syn_III_C"/>
    <property type="match status" value="1"/>
</dbReference>
<dbReference type="InterPro" id="IPR013751">
    <property type="entry name" value="ACP_syn_III_N"/>
</dbReference>
<comment type="caution">
    <text evidence="6">The sequence shown here is derived from an EMBL/GenBank/DDBJ whole genome shotgun (WGS) entry which is preliminary data.</text>
</comment>
<sequence length="462" mass="46811">MSEQPDGPGRPAAPHAHTHRPTRDHGRDAGREHARTRRPQRAPADAAGPAAPPGPRQHPAHGRPHAGRVTARHPWGVLGTGVHLPAQRLSSDELSRSIGLEPGWIEQRTGIRHRHLAAPGEAASDLATTAARAALDAAGLTAADLGLIVLGTSTPDELGPATACRVQAALGAAHAAAFDIAAACTGFVYGLHTAVGWLTTHTPDHTPGQATGTGGGTGPYALVIGVEVYSRFLNTGDRATAALFGDGAAAAVIGPVPAPYGIVSMGLGSDGTRAGDVLIPAGGSRTPASPATLAGLGHTIHMDGAAVRDFITAILPRLVGEAATGADLKPADLDLVVPHQPNPKLVAALAPRAGLEDHQLAIAGHDVGNIGAASLPYALHRAASDGRLHPGSLVLLAGFGAGLTWGHALLIWPPRPRGPAALSARTGRAAARACRRGAAGPRRRTARPGRGGTPRPPPSPAR</sequence>
<keyword evidence="7" id="KW-1185">Reference proteome</keyword>
<evidence type="ECO:0000313" key="6">
    <source>
        <dbReference type="EMBL" id="MBW8482559.1"/>
    </source>
</evidence>
<keyword evidence="1" id="KW-0808">Transferase</keyword>
<feature type="domain" description="Beta-ketoacyl-[acyl-carrier-protein] synthase III C-terminal" evidence="4">
    <location>
        <begin position="326"/>
        <end position="412"/>
    </location>
</feature>
<dbReference type="Pfam" id="PF08545">
    <property type="entry name" value="ACP_syn_III"/>
    <property type="match status" value="1"/>
</dbReference>
<dbReference type="SUPFAM" id="SSF53901">
    <property type="entry name" value="Thiolase-like"/>
    <property type="match status" value="1"/>
</dbReference>
<dbReference type="PANTHER" id="PTHR34069:SF2">
    <property type="entry name" value="BETA-KETOACYL-[ACYL-CARRIER-PROTEIN] SYNTHASE III"/>
    <property type="match status" value="1"/>
</dbReference>
<dbReference type="InterPro" id="IPR016039">
    <property type="entry name" value="Thiolase-like"/>
</dbReference>
<protein>
    <submittedName>
        <fullName evidence="6">Ketoacyl-ACP synthase III</fullName>
    </submittedName>
</protein>
<evidence type="ECO:0000259" key="5">
    <source>
        <dbReference type="Pfam" id="PF08545"/>
    </source>
</evidence>
<dbReference type="InterPro" id="IPR013747">
    <property type="entry name" value="ACP_syn_III_C"/>
</dbReference>
<feature type="region of interest" description="Disordered" evidence="3">
    <location>
        <begin position="424"/>
        <end position="462"/>
    </location>
</feature>
<feature type="compositionally biased region" description="Low complexity" evidence="3">
    <location>
        <begin position="424"/>
        <end position="440"/>
    </location>
</feature>
<dbReference type="PANTHER" id="PTHR34069">
    <property type="entry name" value="3-OXOACYL-[ACYL-CARRIER-PROTEIN] SYNTHASE 3"/>
    <property type="match status" value="1"/>
</dbReference>
<feature type="compositionally biased region" description="Basic and acidic residues" evidence="3">
    <location>
        <begin position="21"/>
        <end position="33"/>
    </location>
</feature>
<reference evidence="6 7" key="1">
    <citation type="submission" date="2021-07" db="EMBL/GenBank/DDBJ databases">
        <title>Actinomadura sp. PM05-2 isolated from lichen.</title>
        <authorList>
            <person name="Somphong A."/>
            <person name="Phongsopitanun W."/>
            <person name="Tanasupawat S."/>
            <person name="Peongsungnone V."/>
        </authorList>
    </citation>
    <scope>NUCLEOTIDE SEQUENCE [LARGE SCALE GENOMIC DNA]</scope>
    <source>
        <strain evidence="6 7">PM05-2</strain>
    </source>
</reference>
<dbReference type="NCBIfam" id="NF006829">
    <property type="entry name" value="PRK09352.1"/>
    <property type="match status" value="1"/>
</dbReference>
<dbReference type="CDD" id="cd00830">
    <property type="entry name" value="KAS_III"/>
    <property type="match status" value="1"/>
</dbReference>